<sequence>MKRFFTYLRSAVAQLDQDYSACRRAAKIDGAERVIVDSSALHCPVCFCIFTSAPFILNCGHSFCQNCVKKLVENSYSEHSAIFECPMCRQVTSSEAHFTKNYLADALLHSICEITQNEKESSVDSNLRISFQLISRKFLEEQEKNSILREKYKEERVRSRRYLIFLIMESALLVGSAFLYKLLYRKAWDIIRDCGFPVVPSEHWLFGNLNIMKSYSTHWQLCKLTRKYGRTYGLMQGSHPIIVTSDPKIIYQICIKQFHLFHSRTMDPNGPHPDISYEVHEFAARGERWKRIRSLTSKAISNENLRKLFYIMHDSVNHFIMDLENEITYSKVLDLHPRFQKLTFDIISRCCMGRPYSCQHDDANLKLLLKKFSPLQSFHLSFLFTWCLPDLKWILLIYAKLCLCFRAAFHLDIDPLVTYTNYLRKVISMNIINQDRSSFLYFMKCVEDKKWDKWEVDADRPCHLSSMQIIQKLTPGEIINQCRFLTSAGFDTTANTVVYLIYLLAKNRKKQEKLYQEIAMLDEITFDSIQHLNYLHCAIMEALRLFPHASLLQSRACVQQCKIGPYTFKKDVGVIFDTWSLHYDEEIWGSDVREFKPDRFLNCTTIQKRNWMAFGTGPRQCIGMRFAMLEIKIIICSLLKKFSFHEIENMNEVDFTNELPYALLGKIKFSAPYNIRLKE</sequence>
<dbReference type="PRINTS" id="PR00463">
    <property type="entry name" value="EP450I"/>
</dbReference>
<dbReference type="PROSITE" id="PS50089">
    <property type="entry name" value="ZF_RING_2"/>
    <property type="match status" value="1"/>
</dbReference>
<dbReference type="SMART" id="SM00184">
    <property type="entry name" value="RING"/>
    <property type="match status" value="1"/>
</dbReference>
<name>A0A498SDH3_ACAVI</name>
<dbReference type="EMBL" id="UPTC01000735">
    <property type="protein sequence ID" value="VBB29910.1"/>
    <property type="molecule type" value="Genomic_DNA"/>
</dbReference>
<dbReference type="GO" id="GO:0004497">
    <property type="term" value="F:monooxygenase activity"/>
    <property type="evidence" value="ECO:0007669"/>
    <property type="project" value="UniProtKB-KW"/>
</dbReference>
<evidence type="ECO:0000256" key="8">
    <source>
        <dbReference type="ARBA" id="ARBA00023004"/>
    </source>
</evidence>
<evidence type="ECO:0000256" key="11">
    <source>
        <dbReference type="PROSITE-ProRule" id="PRU00175"/>
    </source>
</evidence>
<evidence type="ECO:0000256" key="5">
    <source>
        <dbReference type="ARBA" id="ARBA00022771"/>
    </source>
</evidence>
<comment type="cofactor">
    <cofactor evidence="1 10">
        <name>heme</name>
        <dbReference type="ChEBI" id="CHEBI:30413"/>
    </cofactor>
</comment>
<dbReference type="InterPro" id="IPR050476">
    <property type="entry name" value="Insect_CytP450_Detox"/>
</dbReference>
<keyword evidence="5 11" id="KW-0863">Zinc-finger</keyword>
<dbReference type="PROSITE" id="PS00518">
    <property type="entry name" value="ZF_RING_1"/>
    <property type="match status" value="1"/>
</dbReference>
<keyword evidence="7 12" id="KW-0560">Oxidoreductase</keyword>
<keyword evidence="9 12" id="KW-0503">Monooxygenase</keyword>
<dbReference type="PANTHER" id="PTHR24292:SF102">
    <property type="entry name" value="CYTOCHROME P450 FAMILY-RELATED"/>
    <property type="match status" value="1"/>
</dbReference>
<keyword evidence="13" id="KW-0812">Transmembrane</keyword>
<protein>
    <recommendedName>
        <fullName evidence="14">RING-type domain-containing protein</fullName>
    </recommendedName>
</protein>
<dbReference type="PANTHER" id="PTHR24292">
    <property type="entry name" value="CYTOCHROME P450"/>
    <property type="match status" value="1"/>
</dbReference>
<dbReference type="SUPFAM" id="SSF48264">
    <property type="entry name" value="Cytochrome P450"/>
    <property type="match status" value="1"/>
</dbReference>
<reference evidence="15 16" key="1">
    <citation type="submission" date="2018-08" db="EMBL/GenBank/DDBJ databases">
        <authorList>
            <person name="Laetsch R D."/>
            <person name="Stevens L."/>
            <person name="Kumar S."/>
            <person name="Blaxter L. M."/>
        </authorList>
    </citation>
    <scope>NUCLEOTIDE SEQUENCE [LARGE SCALE GENOMIC DNA]</scope>
</reference>
<evidence type="ECO:0000259" key="14">
    <source>
        <dbReference type="PROSITE" id="PS50089"/>
    </source>
</evidence>
<evidence type="ECO:0000256" key="9">
    <source>
        <dbReference type="ARBA" id="ARBA00023033"/>
    </source>
</evidence>
<dbReference type="Proteomes" id="UP000276991">
    <property type="component" value="Unassembled WGS sequence"/>
</dbReference>
<dbReference type="OrthoDB" id="2789670at2759"/>
<comment type="similarity">
    <text evidence="2 12">Belongs to the cytochrome P450 family.</text>
</comment>
<evidence type="ECO:0000313" key="15">
    <source>
        <dbReference type="EMBL" id="VBB29910.1"/>
    </source>
</evidence>
<evidence type="ECO:0000256" key="10">
    <source>
        <dbReference type="PIRSR" id="PIRSR602401-1"/>
    </source>
</evidence>
<feature type="binding site" description="axial binding residue" evidence="10">
    <location>
        <position position="621"/>
    </location>
    <ligand>
        <name>heme</name>
        <dbReference type="ChEBI" id="CHEBI:30413"/>
    </ligand>
    <ligandPart>
        <name>Fe</name>
        <dbReference type="ChEBI" id="CHEBI:18248"/>
    </ligandPart>
</feature>
<feature type="transmembrane region" description="Helical" evidence="13">
    <location>
        <begin position="162"/>
        <end position="184"/>
    </location>
</feature>
<dbReference type="InterPro" id="IPR001128">
    <property type="entry name" value="Cyt_P450"/>
</dbReference>
<dbReference type="AlphaFoldDB" id="A0A498SDH3"/>
<proteinExistence type="inferred from homology"/>
<dbReference type="Gene3D" id="3.30.40.10">
    <property type="entry name" value="Zinc/RING finger domain, C3HC4 (zinc finger)"/>
    <property type="match status" value="1"/>
</dbReference>
<dbReference type="InterPro" id="IPR017907">
    <property type="entry name" value="Znf_RING_CS"/>
</dbReference>
<dbReference type="InterPro" id="IPR001841">
    <property type="entry name" value="Znf_RING"/>
</dbReference>
<dbReference type="CDD" id="cd16564">
    <property type="entry name" value="RING-HC_RNF222"/>
    <property type="match status" value="1"/>
</dbReference>
<evidence type="ECO:0000313" key="16">
    <source>
        <dbReference type="Proteomes" id="UP000276991"/>
    </source>
</evidence>
<keyword evidence="13" id="KW-0472">Membrane</keyword>
<accession>A0A498SDH3</accession>
<dbReference type="Gene3D" id="1.10.630.10">
    <property type="entry name" value="Cytochrome P450"/>
    <property type="match status" value="1"/>
</dbReference>
<dbReference type="SUPFAM" id="SSF57850">
    <property type="entry name" value="RING/U-box"/>
    <property type="match status" value="1"/>
</dbReference>
<keyword evidence="13" id="KW-1133">Transmembrane helix</keyword>
<evidence type="ECO:0000256" key="6">
    <source>
        <dbReference type="ARBA" id="ARBA00022833"/>
    </source>
</evidence>
<dbReference type="InterPro" id="IPR013083">
    <property type="entry name" value="Znf_RING/FYVE/PHD"/>
</dbReference>
<feature type="domain" description="RING-type" evidence="14">
    <location>
        <begin position="43"/>
        <end position="89"/>
    </location>
</feature>
<keyword evidence="6" id="KW-0862">Zinc</keyword>
<dbReference type="InterPro" id="IPR017972">
    <property type="entry name" value="Cyt_P450_CS"/>
</dbReference>
<dbReference type="GO" id="GO:0008270">
    <property type="term" value="F:zinc ion binding"/>
    <property type="evidence" value="ECO:0007669"/>
    <property type="project" value="UniProtKB-KW"/>
</dbReference>
<evidence type="ECO:0000256" key="4">
    <source>
        <dbReference type="ARBA" id="ARBA00022723"/>
    </source>
</evidence>
<dbReference type="InterPro" id="IPR002401">
    <property type="entry name" value="Cyt_P450_E_grp-I"/>
</dbReference>
<keyword evidence="3 10" id="KW-0349">Heme</keyword>
<dbReference type="Pfam" id="PF00067">
    <property type="entry name" value="p450"/>
    <property type="match status" value="1"/>
</dbReference>
<dbReference type="InterPro" id="IPR036396">
    <property type="entry name" value="Cyt_P450_sf"/>
</dbReference>
<evidence type="ECO:0000256" key="12">
    <source>
        <dbReference type="RuleBase" id="RU000461"/>
    </source>
</evidence>
<dbReference type="GO" id="GO:0016705">
    <property type="term" value="F:oxidoreductase activity, acting on paired donors, with incorporation or reduction of molecular oxygen"/>
    <property type="evidence" value="ECO:0007669"/>
    <property type="project" value="InterPro"/>
</dbReference>
<dbReference type="Pfam" id="PF14634">
    <property type="entry name" value="zf-RING_5"/>
    <property type="match status" value="1"/>
</dbReference>
<dbReference type="PRINTS" id="PR00385">
    <property type="entry name" value="P450"/>
</dbReference>
<dbReference type="PROSITE" id="PS00086">
    <property type="entry name" value="CYTOCHROME_P450"/>
    <property type="match status" value="1"/>
</dbReference>
<evidence type="ECO:0000256" key="2">
    <source>
        <dbReference type="ARBA" id="ARBA00010617"/>
    </source>
</evidence>
<evidence type="ECO:0000256" key="13">
    <source>
        <dbReference type="SAM" id="Phobius"/>
    </source>
</evidence>
<evidence type="ECO:0000256" key="1">
    <source>
        <dbReference type="ARBA" id="ARBA00001971"/>
    </source>
</evidence>
<keyword evidence="4 10" id="KW-0479">Metal-binding</keyword>
<dbReference type="GO" id="GO:0020037">
    <property type="term" value="F:heme binding"/>
    <property type="evidence" value="ECO:0007669"/>
    <property type="project" value="InterPro"/>
</dbReference>
<evidence type="ECO:0000256" key="7">
    <source>
        <dbReference type="ARBA" id="ARBA00023002"/>
    </source>
</evidence>
<dbReference type="STRING" id="6277.A0A498SDH3"/>
<organism evidence="15 16">
    <name type="scientific">Acanthocheilonema viteae</name>
    <name type="common">Filarial nematode worm</name>
    <name type="synonym">Dipetalonema viteae</name>
    <dbReference type="NCBI Taxonomy" id="6277"/>
    <lineage>
        <taxon>Eukaryota</taxon>
        <taxon>Metazoa</taxon>
        <taxon>Ecdysozoa</taxon>
        <taxon>Nematoda</taxon>
        <taxon>Chromadorea</taxon>
        <taxon>Rhabditida</taxon>
        <taxon>Spirurina</taxon>
        <taxon>Spiruromorpha</taxon>
        <taxon>Filarioidea</taxon>
        <taxon>Onchocercidae</taxon>
        <taxon>Acanthocheilonema</taxon>
    </lineage>
</organism>
<evidence type="ECO:0000256" key="3">
    <source>
        <dbReference type="ARBA" id="ARBA00022617"/>
    </source>
</evidence>
<dbReference type="GO" id="GO:0005506">
    <property type="term" value="F:iron ion binding"/>
    <property type="evidence" value="ECO:0007669"/>
    <property type="project" value="InterPro"/>
</dbReference>
<gene>
    <name evidence="15" type="ORF">NAV_LOCUS4701</name>
</gene>
<keyword evidence="8 10" id="KW-0408">Iron</keyword>
<keyword evidence="16" id="KW-1185">Reference proteome</keyword>